<dbReference type="Proteomes" id="UP001163152">
    <property type="component" value="Chromosome"/>
</dbReference>
<dbReference type="InterPro" id="IPR054053">
    <property type="entry name" value="DUF6887"/>
</dbReference>
<evidence type="ECO:0000313" key="2">
    <source>
        <dbReference type="Proteomes" id="UP001163152"/>
    </source>
</evidence>
<accession>A0A9E9C6C7</accession>
<sequence>MMTKPDFNKMSRQELRAYVLAHRDDDEAIEALIRMGNPNSPIYPFPQTDEDLKAMEEILKRKLGSSGGAV</sequence>
<keyword evidence="2" id="KW-1185">Reference proteome</keyword>
<dbReference type="Pfam" id="PF21826">
    <property type="entry name" value="DUF6887"/>
    <property type="match status" value="1"/>
</dbReference>
<dbReference type="RefSeq" id="WP_268608691.1">
    <property type="nucleotide sequence ID" value="NZ_CP113797.1"/>
</dbReference>
<dbReference type="EMBL" id="CP113797">
    <property type="protein sequence ID" value="WAL59104.1"/>
    <property type="molecule type" value="Genomic_DNA"/>
</dbReference>
<proteinExistence type="predicted"/>
<protein>
    <submittedName>
        <fullName evidence="1">Uncharacterized protein</fullName>
    </submittedName>
</protein>
<reference evidence="1" key="1">
    <citation type="submission" date="2022-12" db="EMBL/GenBank/DDBJ databases">
        <title>Polyphasic identification of a Novel Hot-Spring Cyanobacterium Ocullathermofonsia sinensis gen nov. sp. nov. and Genomic Insights on its Adaptations to the Thermal Habitat.</title>
        <authorList>
            <person name="Daroch M."/>
            <person name="Tang J."/>
            <person name="Jiang Y."/>
        </authorList>
    </citation>
    <scope>NUCLEOTIDE SEQUENCE</scope>
    <source>
        <strain evidence="1">PKUAC-SCTA174</strain>
    </source>
</reference>
<dbReference type="KEGG" id="tsin:OXH18_18275"/>
<name>A0A9E9C6C7_9CYAN</name>
<dbReference type="AlphaFoldDB" id="A0A9E9C6C7"/>
<organism evidence="1 2">
    <name type="scientific">Thermocoleostomius sinensis A174</name>
    <dbReference type="NCBI Taxonomy" id="2016057"/>
    <lineage>
        <taxon>Bacteria</taxon>
        <taxon>Bacillati</taxon>
        <taxon>Cyanobacteriota</taxon>
        <taxon>Cyanophyceae</taxon>
        <taxon>Oculatellales</taxon>
        <taxon>Oculatellaceae</taxon>
        <taxon>Thermocoleostomius</taxon>
    </lineage>
</organism>
<gene>
    <name evidence="1" type="ORF">OXH18_18275</name>
</gene>
<evidence type="ECO:0000313" key="1">
    <source>
        <dbReference type="EMBL" id="WAL59104.1"/>
    </source>
</evidence>